<feature type="region of interest" description="Disordered" evidence="1">
    <location>
        <begin position="25"/>
        <end position="90"/>
    </location>
</feature>
<evidence type="ECO:0000313" key="2">
    <source>
        <dbReference type="EMBL" id="RQO90009.1"/>
    </source>
</evidence>
<protein>
    <submittedName>
        <fullName evidence="2">Uncharacterized protein</fullName>
    </submittedName>
</protein>
<evidence type="ECO:0000313" key="3">
    <source>
        <dbReference type="Proteomes" id="UP000006729"/>
    </source>
</evidence>
<organism evidence="2 3">
    <name type="scientific">Populus trichocarpa</name>
    <name type="common">Western balsam poplar</name>
    <name type="synonym">Populus balsamifera subsp. trichocarpa</name>
    <dbReference type="NCBI Taxonomy" id="3694"/>
    <lineage>
        <taxon>Eukaryota</taxon>
        <taxon>Viridiplantae</taxon>
        <taxon>Streptophyta</taxon>
        <taxon>Embryophyta</taxon>
        <taxon>Tracheophyta</taxon>
        <taxon>Spermatophyta</taxon>
        <taxon>Magnoliopsida</taxon>
        <taxon>eudicotyledons</taxon>
        <taxon>Gunneridae</taxon>
        <taxon>Pentapetalae</taxon>
        <taxon>rosids</taxon>
        <taxon>fabids</taxon>
        <taxon>Malpighiales</taxon>
        <taxon>Salicaceae</taxon>
        <taxon>Saliceae</taxon>
        <taxon>Populus</taxon>
    </lineage>
</organism>
<evidence type="ECO:0000256" key="1">
    <source>
        <dbReference type="SAM" id="MobiDB-lite"/>
    </source>
</evidence>
<dbReference type="Proteomes" id="UP000006729">
    <property type="component" value="Chromosome 5"/>
</dbReference>
<dbReference type="InParanoid" id="A0A3N7EXW4"/>
<accession>A0A3N7EXW4</accession>
<feature type="compositionally biased region" description="Polar residues" evidence="1">
    <location>
        <begin position="25"/>
        <end position="39"/>
    </location>
</feature>
<name>A0A3N7EXW4_POPTR</name>
<gene>
    <name evidence="2" type="ORF">POPTR_005G044366</name>
</gene>
<dbReference type="EMBL" id="CM009294">
    <property type="protein sequence ID" value="RQO90009.1"/>
    <property type="molecule type" value="Genomic_DNA"/>
</dbReference>
<sequence length="90" mass="10078">MSKTALSYFQNKPCLLSRHSWREGISSSRNQQLRSNWSGKVTGKKWRNKDGNSCKPAYISGDTLEDEGDPIATDSSQDGNSWQQGNFSYG</sequence>
<dbReference type="AlphaFoldDB" id="A0A3N7EXW4"/>
<feature type="compositionally biased region" description="Polar residues" evidence="1">
    <location>
        <begin position="73"/>
        <end position="90"/>
    </location>
</feature>
<keyword evidence="3" id="KW-1185">Reference proteome</keyword>
<reference evidence="2 3" key="1">
    <citation type="journal article" date="2006" name="Science">
        <title>The genome of black cottonwood, Populus trichocarpa (Torr. &amp; Gray).</title>
        <authorList>
            <person name="Tuskan G.A."/>
            <person name="Difazio S."/>
            <person name="Jansson S."/>
            <person name="Bohlmann J."/>
            <person name="Grigoriev I."/>
            <person name="Hellsten U."/>
            <person name="Putnam N."/>
            <person name="Ralph S."/>
            <person name="Rombauts S."/>
            <person name="Salamov A."/>
            <person name="Schein J."/>
            <person name="Sterck L."/>
            <person name="Aerts A."/>
            <person name="Bhalerao R.R."/>
            <person name="Bhalerao R.P."/>
            <person name="Blaudez D."/>
            <person name="Boerjan W."/>
            <person name="Brun A."/>
            <person name="Brunner A."/>
            <person name="Busov V."/>
            <person name="Campbell M."/>
            <person name="Carlson J."/>
            <person name="Chalot M."/>
            <person name="Chapman J."/>
            <person name="Chen G.L."/>
            <person name="Cooper D."/>
            <person name="Coutinho P.M."/>
            <person name="Couturier J."/>
            <person name="Covert S."/>
            <person name="Cronk Q."/>
            <person name="Cunningham R."/>
            <person name="Davis J."/>
            <person name="Degroeve S."/>
            <person name="Dejardin A."/>
            <person name="Depamphilis C."/>
            <person name="Detter J."/>
            <person name="Dirks B."/>
            <person name="Dubchak I."/>
            <person name="Duplessis S."/>
            <person name="Ehlting J."/>
            <person name="Ellis B."/>
            <person name="Gendler K."/>
            <person name="Goodstein D."/>
            <person name="Gribskov M."/>
            <person name="Grimwood J."/>
            <person name="Groover A."/>
            <person name="Gunter L."/>
            <person name="Hamberger B."/>
            <person name="Heinze B."/>
            <person name="Helariutta Y."/>
            <person name="Henrissat B."/>
            <person name="Holligan D."/>
            <person name="Holt R."/>
            <person name="Huang W."/>
            <person name="Islam-Faridi N."/>
            <person name="Jones S."/>
            <person name="Jones-Rhoades M."/>
            <person name="Jorgensen R."/>
            <person name="Joshi C."/>
            <person name="Kangasjarvi J."/>
            <person name="Karlsson J."/>
            <person name="Kelleher C."/>
            <person name="Kirkpatrick R."/>
            <person name="Kirst M."/>
            <person name="Kohler A."/>
            <person name="Kalluri U."/>
            <person name="Larimer F."/>
            <person name="Leebens-Mack J."/>
            <person name="Leple J.C."/>
            <person name="Locascio P."/>
            <person name="Lou Y."/>
            <person name="Lucas S."/>
            <person name="Martin F."/>
            <person name="Montanini B."/>
            <person name="Napoli C."/>
            <person name="Nelson D.R."/>
            <person name="Nelson C."/>
            <person name="Nieminen K."/>
            <person name="Nilsson O."/>
            <person name="Pereda V."/>
            <person name="Peter G."/>
            <person name="Philippe R."/>
            <person name="Pilate G."/>
            <person name="Poliakov A."/>
            <person name="Razumovskaya J."/>
            <person name="Richardson P."/>
            <person name="Rinaldi C."/>
            <person name="Ritland K."/>
            <person name="Rouze P."/>
            <person name="Ryaboy D."/>
            <person name="Schmutz J."/>
            <person name="Schrader J."/>
            <person name="Segerman B."/>
            <person name="Shin H."/>
            <person name="Siddiqui A."/>
            <person name="Sterky F."/>
            <person name="Terry A."/>
            <person name="Tsai C.J."/>
            <person name="Uberbacher E."/>
            <person name="Unneberg P."/>
            <person name="Vahala J."/>
            <person name="Wall K."/>
            <person name="Wessler S."/>
            <person name="Yang G."/>
            <person name="Yin T."/>
            <person name="Douglas C."/>
            <person name="Marra M."/>
            <person name="Sandberg G."/>
            <person name="Van de Peer Y."/>
            <person name="Rokhsar D."/>
        </authorList>
    </citation>
    <scope>NUCLEOTIDE SEQUENCE [LARGE SCALE GENOMIC DNA]</scope>
    <source>
        <strain evidence="3">cv. Nisqually</strain>
    </source>
</reference>
<proteinExistence type="predicted"/>